<dbReference type="EMBL" id="PVZC01000006">
    <property type="protein sequence ID" value="PRX97264.1"/>
    <property type="molecule type" value="Genomic_DNA"/>
</dbReference>
<dbReference type="RefSeq" id="WP_106249185.1">
    <property type="nucleotide sequence ID" value="NZ_PVZC01000006.1"/>
</dbReference>
<protein>
    <submittedName>
        <fullName evidence="6">2-dehydro-3-deoxyphosphogluconate aldolase/(4S)-4-hydroxy-2-oxoglutarate aldolase</fullName>
    </submittedName>
</protein>
<dbReference type="GO" id="GO:0016829">
    <property type="term" value="F:lyase activity"/>
    <property type="evidence" value="ECO:0007669"/>
    <property type="project" value="UniProtKB-KW"/>
</dbReference>
<dbReference type="SUPFAM" id="SSF51569">
    <property type="entry name" value="Aldolase"/>
    <property type="match status" value="1"/>
</dbReference>
<sequence length="219" mass="21429">MTGTGPHDGSPIGPLLARRVIAVLRAPSPDAAVRAADALVAGGVTALEITYSTPDAPAVITELRGRHPGALTGAGTVRTEDEAARAAAAGAQFLVSPGSRQAVVAAMAATGLPVASGALTPTEVMDALAAGAHAVKLFPASLHGPALVKSLRGPFPDVAFIPTGGVHAGNAADWIAAGAAAVGAGSELCGTADMREGRWAAVTERARALAAAAGERADG</sequence>
<gene>
    <name evidence="6" type="ORF">CLV72_106301</name>
</gene>
<dbReference type="Proteomes" id="UP000237846">
    <property type="component" value="Unassembled WGS sequence"/>
</dbReference>
<evidence type="ECO:0000313" key="6">
    <source>
        <dbReference type="EMBL" id="PRX97264.1"/>
    </source>
</evidence>
<keyword evidence="7" id="KW-1185">Reference proteome</keyword>
<name>A0A2T0Q0F5_9ACTN</name>
<evidence type="ECO:0000256" key="4">
    <source>
        <dbReference type="ARBA" id="ARBA00023239"/>
    </source>
</evidence>
<dbReference type="NCBIfam" id="TIGR01182">
    <property type="entry name" value="eda"/>
    <property type="match status" value="1"/>
</dbReference>
<accession>A0A2T0Q0F5</accession>
<reference evidence="6 7" key="1">
    <citation type="submission" date="2018-03" db="EMBL/GenBank/DDBJ databases">
        <title>Genomic Encyclopedia of Archaeal and Bacterial Type Strains, Phase II (KMG-II): from individual species to whole genera.</title>
        <authorList>
            <person name="Goeker M."/>
        </authorList>
    </citation>
    <scope>NUCLEOTIDE SEQUENCE [LARGE SCALE GENOMIC DNA]</scope>
    <source>
        <strain evidence="6 7">DSM 45601</strain>
    </source>
</reference>
<dbReference type="OrthoDB" id="9805177at2"/>
<evidence type="ECO:0000256" key="3">
    <source>
        <dbReference type="ARBA" id="ARBA00011233"/>
    </source>
</evidence>
<comment type="caution">
    <text evidence="6">The sequence shown here is derived from an EMBL/GenBank/DDBJ whole genome shotgun (WGS) entry which is preliminary data.</text>
</comment>
<dbReference type="PANTHER" id="PTHR30246">
    <property type="entry name" value="2-KETO-3-DEOXY-6-PHOSPHOGLUCONATE ALDOLASE"/>
    <property type="match status" value="1"/>
</dbReference>
<comment type="subunit">
    <text evidence="3">Homotrimer.</text>
</comment>
<dbReference type="Pfam" id="PF01081">
    <property type="entry name" value="Aldolase"/>
    <property type="match status" value="1"/>
</dbReference>
<evidence type="ECO:0000256" key="5">
    <source>
        <dbReference type="ARBA" id="ARBA00023277"/>
    </source>
</evidence>
<dbReference type="PANTHER" id="PTHR30246:SF1">
    <property type="entry name" value="2-DEHYDRO-3-DEOXY-6-PHOSPHOGALACTONATE ALDOLASE-RELATED"/>
    <property type="match status" value="1"/>
</dbReference>
<keyword evidence="5" id="KW-0119">Carbohydrate metabolism</keyword>
<organism evidence="6 7">
    <name type="scientific">Allonocardiopsis opalescens</name>
    <dbReference type="NCBI Taxonomy" id="1144618"/>
    <lineage>
        <taxon>Bacteria</taxon>
        <taxon>Bacillati</taxon>
        <taxon>Actinomycetota</taxon>
        <taxon>Actinomycetes</taxon>
        <taxon>Streptosporangiales</taxon>
        <taxon>Allonocardiopsis</taxon>
    </lineage>
</organism>
<dbReference type="Gene3D" id="3.20.20.70">
    <property type="entry name" value="Aldolase class I"/>
    <property type="match status" value="1"/>
</dbReference>
<evidence type="ECO:0000313" key="7">
    <source>
        <dbReference type="Proteomes" id="UP000237846"/>
    </source>
</evidence>
<proteinExistence type="inferred from homology"/>
<dbReference type="PROSITE" id="PS00160">
    <property type="entry name" value="ALDOLASE_KDPG_KHG_2"/>
    <property type="match status" value="1"/>
</dbReference>
<evidence type="ECO:0000256" key="1">
    <source>
        <dbReference type="ARBA" id="ARBA00004761"/>
    </source>
</evidence>
<dbReference type="InterPro" id="IPR031338">
    <property type="entry name" value="KDPG/KHG_AS_2"/>
</dbReference>
<comment type="similarity">
    <text evidence="2">Belongs to the KHG/KDPG aldolase family.</text>
</comment>
<dbReference type="InterPro" id="IPR000887">
    <property type="entry name" value="Aldlse_KDPG_KHG"/>
</dbReference>
<dbReference type="CDD" id="cd00452">
    <property type="entry name" value="KDPG_aldolase"/>
    <property type="match status" value="1"/>
</dbReference>
<keyword evidence="4" id="KW-0456">Lyase</keyword>
<evidence type="ECO:0000256" key="2">
    <source>
        <dbReference type="ARBA" id="ARBA00006906"/>
    </source>
</evidence>
<dbReference type="AlphaFoldDB" id="A0A2T0Q0F5"/>
<dbReference type="InterPro" id="IPR013785">
    <property type="entry name" value="Aldolase_TIM"/>
</dbReference>
<comment type="pathway">
    <text evidence="1">Carbohydrate acid metabolism.</text>
</comment>